<dbReference type="EMBL" id="ASJR01000024">
    <property type="protein sequence ID" value="ERP30973.1"/>
    <property type="molecule type" value="Genomic_DNA"/>
</dbReference>
<reference evidence="1 2" key="1">
    <citation type="journal article" date="2013" name="Environ. Microbiol.">
        <title>Genome analysis of Chitinivibrio alkaliphilus gen. nov., sp. nov., a novel extremely haloalkaliphilic anaerobic chitinolytic bacterium from the candidate phylum Termite Group 3.</title>
        <authorList>
            <person name="Sorokin D.Y."/>
            <person name="Gumerov V.M."/>
            <person name="Rakitin A.L."/>
            <person name="Beletsky A.V."/>
            <person name="Damste J.S."/>
            <person name="Muyzer G."/>
            <person name="Mardanov A.V."/>
            <person name="Ravin N.V."/>
        </authorList>
    </citation>
    <scope>NUCLEOTIDE SEQUENCE [LARGE SCALE GENOMIC DNA]</scope>
    <source>
        <strain evidence="1 2">ACht1</strain>
    </source>
</reference>
<keyword evidence="2" id="KW-1185">Reference proteome</keyword>
<comment type="caution">
    <text evidence="1">The sequence shown here is derived from an EMBL/GenBank/DDBJ whole genome shotgun (WGS) entry which is preliminary data.</text>
</comment>
<proteinExistence type="predicted"/>
<evidence type="ECO:0000313" key="2">
    <source>
        <dbReference type="Proteomes" id="UP000017148"/>
    </source>
</evidence>
<evidence type="ECO:0000313" key="1">
    <source>
        <dbReference type="EMBL" id="ERP30973.1"/>
    </source>
</evidence>
<sequence>MTVYLMIDAEAGNGLTEKDIRRNRRRVL</sequence>
<name>U7D4V6_9BACT</name>
<dbReference type="Proteomes" id="UP000017148">
    <property type="component" value="Unassembled WGS sequence"/>
</dbReference>
<dbReference type="AlphaFoldDB" id="U7D4V6"/>
<gene>
    <name evidence="1" type="ORF">CALK_2168</name>
</gene>
<protein>
    <submittedName>
        <fullName evidence="1">Uncharacterized protein</fullName>
    </submittedName>
</protein>
<accession>U7D4V6</accession>
<organism evidence="1 2">
    <name type="scientific">Chitinivibrio alkaliphilus ACht1</name>
    <dbReference type="NCBI Taxonomy" id="1313304"/>
    <lineage>
        <taxon>Bacteria</taxon>
        <taxon>Pseudomonadati</taxon>
        <taxon>Fibrobacterota</taxon>
        <taxon>Chitinivibrionia</taxon>
        <taxon>Chitinivibrionales</taxon>
        <taxon>Chitinivibrionaceae</taxon>
        <taxon>Chitinivibrio</taxon>
    </lineage>
</organism>